<sequence>MYRLYMVMNFQSSPHMNFYCVQAHFVLQEKAVCDH</sequence>
<reference evidence="1" key="1">
    <citation type="submission" date="2023-03" db="EMBL/GenBank/DDBJ databases">
        <authorList>
            <person name="Steffen K."/>
            <person name="Cardenas P."/>
        </authorList>
    </citation>
    <scope>NUCLEOTIDE SEQUENCE</scope>
</reference>
<dbReference type="AlphaFoldDB" id="A0AA35RY46"/>
<name>A0AA35RY46_GEOBA</name>
<evidence type="ECO:0000313" key="2">
    <source>
        <dbReference type="Proteomes" id="UP001174909"/>
    </source>
</evidence>
<gene>
    <name evidence="1" type="ORF">GBAR_LOCUS11922</name>
</gene>
<accession>A0AA35RY46</accession>
<keyword evidence="2" id="KW-1185">Reference proteome</keyword>
<feature type="non-terminal residue" evidence="1">
    <location>
        <position position="1"/>
    </location>
</feature>
<organism evidence="1 2">
    <name type="scientific">Geodia barretti</name>
    <name type="common">Barrett's horny sponge</name>
    <dbReference type="NCBI Taxonomy" id="519541"/>
    <lineage>
        <taxon>Eukaryota</taxon>
        <taxon>Metazoa</taxon>
        <taxon>Porifera</taxon>
        <taxon>Demospongiae</taxon>
        <taxon>Heteroscleromorpha</taxon>
        <taxon>Tetractinellida</taxon>
        <taxon>Astrophorina</taxon>
        <taxon>Geodiidae</taxon>
        <taxon>Geodia</taxon>
    </lineage>
</organism>
<comment type="caution">
    <text evidence="1">The sequence shown here is derived from an EMBL/GenBank/DDBJ whole genome shotgun (WGS) entry which is preliminary data.</text>
</comment>
<dbReference type="EMBL" id="CASHTH010001785">
    <property type="protein sequence ID" value="CAI8019905.1"/>
    <property type="molecule type" value="Genomic_DNA"/>
</dbReference>
<proteinExistence type="predicted"/>
<evidence type="ECO:0000313" key="1">
    <source>
        <dbReference type="EMBL" id="CAI8019905.1"/>
    </source>
</evidence>
<dbReference type="Proteomes" id="UP001174909">
    <property type="component" value="Unassembled WGS sequence"/>
</dbReference>
<protein>
    <submittedName>
        <fullName evidence="1">Uncharacterized protein</fullName>
    </submittedName>
</protein>